<dbReference type="SMART" id="SM00490">
    <property type="entry name" value="HELICc"/>
    <property type="match status" value="1"/>
</dbReference>
<dbReference type="PANTHER" id="PTHR47963:SF10">
    <property type="entry name" value="ATP-DEPENDENT RNA HELICASE DDX6_DHH1"/>
    <property type="match status" value="1"/>
</dbReference>
<evidence type="ECO:0000259" key="7">
    <source>
        <dbReference type="PROSITE" id="PS51192"/>
    </source>
</evidence>
<dbReference type="PANTHER" id="PTHR47963">
    <property type="entry name" value="DEAD-BOX ATP-DEPENDENT RNA HELICASE 47, MITOCHONDRIAL"/>
    <property type="match status" value="1"/>
</dbReference>
<evidence type="ECO:0000256" key="1">
    <source>
        <dbReference type="ARBA" id="ARBA00012552"/>
    </source>
</evidence>
<dbReference type="Pfam" id="PF00270">
    <property type="entry name" value="DEAD"/>
    <property type="match status" value="2"/>
</dbReference>
<dbReference type="GO" id="GO:0016787">
    <property type="term" value="F:hydrolase activity"/>
    <property type="evidence" value="ECO:0007669"/>
    <property type="project" value="UniProtKB-KW"/>
</dbReference>
<proteinExistence type="predicted"/>
<evidence type="ECO:0000256" key="5">
    <source>
        <dbReference type="ARBA" id="ARBA00022840"/>
    </source>
</evidence>
<feature type="domain" description="Helicase ATP-binding" evidence="7">
    <location>
        <begin position="93"/>
        <end position="308"/>
    </location>
</feature>
<evidence type="ECO:0000256" key="4">
    <source>
        <dbReference type="ARBA" id="ARBA00022806"/>
    </source>
</evidence>
<dbReference type="STRING" id="4615.A0A199UYZ5"/>
<dbReference type="Proteomes" id="UP000092600">
    <property type="component" value="Unassembled WGS sequence"/>
</dbReference>
<dbReference type="InterPro" id="IPR050547">
    <property type="entry name" value="DEAD_box_RNA_helicases"/>
</dbReference>
<evidence type="ECO:0000259" key="8">
    <source>
        <dbReference type="PROSITE" id="PS51194"/>
    </source>
</evidence>
<dbReference type="CDD" id="cd18787">
    <property type="entry name" value="SF2_C_DEAD"/>
    <property type="match status" value="1"/>
</dbReference>
<accession>A0A199UYZ5</accession>
<dbReference type="InterPro" id="IPR044742">
    <property type="entry name" value="DEAD/DEAH_RhlB"/>
</dbReference>
<evidence type="ECO:0000313" key="9">
    <source>
        <dbReference type="EMBL" id="OAY69860.1"/>
    </source>
</evidence>
<dbReference type="CDD" id="cd00268">
    <property type="entry name" value="DEADc"/>
    <property type="match status" value="1"/>
</dbReference>
<dbReference type="Gene3D" id="3.40.50.300">
    <property type="entry name" value="P-loop containing nucleotide triphosphate hydrolases"/>
    <property type="match status" value="2"/>
</dbReference>
<dbReference type="SMART" id="SM00487">
    <property type="entry name" value="DEXDc"/>
    <property type="match status" value="1"/>
</dbReference>
<dbReference type="SUPFAM" id="SSF52540">
    <property type="entry name" value="P-loop containing nucleoside triphosphate hydrolases"/>
    <property type="match status" value="1"/>
</dbReference>
<feature type="domain" description="Helicase C-terminal" evidence="8">
    <location>
        <begin position="337"/>
        <end position="501"/>
    </location>
</feature>
<gene>
    <name evidence="9" type="ORF">ACMD2_07921</name>
</gene>
<keyword evidence="5" id="KW-0067">ATP-binding</keyword>
<keyword evidence="3" id="KW-0378">Hydrolase</keyword>
<keyword evidence="2" id="KW-0547">Nucleotide-binding</keyword>
<dbReference type="GO" id="GO:0005524">
    <property type="term" value="F:ATP binding"/>
    <property type="evidence" value="ECO:0007669"/>
    <property type="project" value="UniProtKB-KW"/>
</dbReference>
<reference evidence="9 10" key="1">
    <citation type="journal article" date="2016" name="DNA Res.">
        <title>The draft genome of MD-2 pineapple using hybrid error correction of long reads.</title>
        <authorList>
            <person name="Redwan R.M."/>
            <person name="Saidin A."/>
            <person name="Kumar S.V."/>
        </authorList>
    </citation>
    <scope>NUCLEOTIDE SEQUENCE [LARGE SCALE GENOMIC DNA]</scope>
    <source>
        <strain evidence="10">cv. MD2</strain>
        <tissue evidence="9">Leaf</tissue>
    </source>
</reference>
<dbReference type="Pfam" id="PF00271">
    <property type="entry name" value="Helicase_C"/>
    <property type="match status" value="1"/>
</dbReference>
<dbReference type="PROSITE" id="PS51194">
    <property type="entry name" value="HELICASE_CTER"/>
    <property type="match status" value="1"/>
</dbReference>
<dbReference type="InterPro" id="IPR027417">
    <property type="entry name" value="P-loop_NTPase"/>
</dbReference>
<keyword evidence="4 9" id="KW-0347">Helicase</keyword>
<evidence type="ECO:0000313" key="10">
    <source>
        <dbReference type="Proteomes" id="UP000092600"/>
    </source>
</evidence>
<sequence length="501" mass="55926">MAMAMAVASSATPPTHVLLLTPFSSSSSLCPNPRLRRRALSTISRGVRVDEEGGRCRARTLREVCDGRVPDHVLKRAEEIGYVMPTDVQEQALPILLSGRDCVLHAQTGSGKTLAYLLLIFSALDFRRSAVQALIVVPTRELGMQVCALQITAIYVVTTIVLIKLLYFDLFISCCPFKVAKVARMLAAKPAGMEEMQRACTVMALLDGGMLKRQKSWLKAEPPEIVVATIGSLCQMLEKHLLKLEAMRVLVIDEADFIFSSSKQGYSLRKLLTAYSTIESRQTVFASASIPQHNHFLYDCAQQKWTKNDVVHVHVNPVEPMPSHLHHKYVICSKKERLRTLLCLLERDAPKSGIIFVADQSEKSKRAGELPSTTLVIEFLKASYSGPLEVLLLEEDMNFNARATSFSEMRQQQGCLLVSTDIASRGFDLPQTTHIYNFDLPKSAVDYLHRAGRTGRVPFSKEAYSVTTLIAPAERFVLQRFENELMFKCEELSLDSLKTLS</sequence>
<comment type="caution">
    <text evidence="9">The sequence shown here is derived from an EMBL/GenBank/DDBJ whole genome shotgun (WGS) entry which is preliminary data.</text>
</comment>
<dbReference type="EC" id="3.6.4.13" evidence="1"/>
<comment type="catalytic activity">
    <reaction evidence="6">
        <text>ATP + H2O = ADP + phosphate + H(+)</text>
        <dbReference type="Rhea" id="RHEA:13065"/>
        <dbReference type="ChEBI" id="CHEBI:15377"/>
        <dbReference type="ChEBI" id="CHEBI:15378"/>
        <dbReference type="ChEBI" id="CHEBI:30616"/>
        <dbReference type="ChEBI" id="CHEBI:43474"/>
        <dbReference type="ChEBI" id="CHEBI:456216"/>
        <dbReference type="EC" id="3.6.4.13"/>
    </reaction>
</comment>
<dbReference type="InterPro" id="IPR014001">
    <property type="entry name" value="Helicase_ATP-bd"/>
</dbReference>
<name>A0A199UYZ5_ANACO</name>
<dbReference type="EMBL" id="LSRQ01004209">
    <property type="protein sequence ID" value="OAY69860.1"/>
    <property type="molecule type" value="Genomic_DNA"/>
</dbReference>
<dbReference type="InterPro" id="IPR001650">
    <property type="entry name" value="Helicase_C-like"/>
</dbReference>
<protein>
    <recommendedName>
        <fullName evidence="1">RNA helicase</fullName>
        <ecNumber evidence="1">3.6.4.13</ecNumber>
    </recommendedName>
</protein>
<organism evidence="9 10">
    <name type="scientific">Ananas comosus</name>
    <name type="common">Pineapple</name>
    <name type="synonym">Ananas ananas</name>
    <dbReference type="NCBI Taxonomy" id="4615"/>
    <lineage>
        <taxon>Eukaryota</taxon>
        <taxon>Viridiplantae</taxon>
        <taxon>Streptophyta</taxon>
        <taxon>Embryophyta</taxon>
        <taxon>Tracheophyta</taxon>
        <taxon>Spermatophyta</taxon>
        <taxon>Magnoliopsida</taxon>
        <taxon>Liliopsida</taxon>
        <taxon>Poales</taxon>
        <taxon>Bromeliaceae</taxon>
        <taxon>Bromelioideae</taxon>
        <taxon>Ananas</taxon>
    </lineage>
</organism>
<dbReference type="InterPro" id="IPR011545">
    <property type="entry name" value="DEAD/DEAH_box_helicase_dom"/>
</dbReference>
<dbReference type="AlphaFoldDB" id="A0A199UYZ5"/>
<evidence type="ECO:0000256" key="6">
    <source>
        <dbReference type="ARBA" id="ARBA00047984"/>
    </source>
</evidence>
<evidence type="ECO:0000256" key="3">
    <source>
        <dbReference type="ARBA" id="ARBA00022801"/>
    </source>
</evidence>
<dbReference type="GO" id="GO:0003724">
    <property type="term" value="F:RNA helicase activity"/>
    <property type="evidence" value="ECO:0007669"/>
    <property type="project" value="UniProtKB-EC"/>
</dbReference>
<dbReference type="PROSITE" id="PS51192">
    <property type="entry name" value="HELICASE_ATP_BIND_1"/>
    <property type="match status" value="1"/>
</dbReference>
<evidence type="ECO:0000256" key="2">
    <source>
        <dbReference type="ARBA" id="ARBA00022741"/>
    </source>
</evidence>
<dbReference type="GO" id="GO:0003723">
    <property type="term" value="F:RNA binding"/>
    <property type="evidence" value="ECO:0007669"/>
    <property type="project" value="TreeGrafter"/>
</dbReference>